<dbReference type="AlphaFoldDB" id="E0ULI0"/>
<evidence type="ECO:0008006" key="3">
    <source>
        <dbReference type="Google" id="ProtNLM"/>
    </source>
</evidence>
<dbReference type="InterPro" id="IPR026374">
    <property type="entry name" value="Cyano_PEP"/>
</dbReference>
<sequence length="211" mass="22490">MVKVSTIAKTVVVESASSAHAASFEFFLGDQGSGILSFDNSSITGIGLETVQLSELKNADFFYSYVGIPSSPFPPTAIISGSKTPISFNFNQGELSGIFLESELIYNEVFYPGGSTGVTINGIHSLFLLGGSYEQYFTGTVSVGGFDVNTGEFFEYTDTYTNDLLSSGSIIFKTVEPIPEPLTFLGTGAALCFGTFFKGKLSKNKAALPYL</sequence>
<accession>E0ULI0</accession>
<evidence type="ECO:0000313" key="1">
    <source>
        <dbReference type="EMBL" id="ADN17810.1"/>
    </source>
</evidence>
<protein>
    <recommendedName>
        <fullName evidence="3">PEP-CTERM protein-sorting domain-containing protein</fullName>
    </recommendedName>
</protein>
<dbReference type="EMBL" id="CP002199">
    <property type="protein sequence ID" value="ADN17810.1"/>
    <property type="molecule type" value="Genomic_DNA"/>
</dbReference>
<geneLocation type="plasmid" evidence="1 2">
    <name>Cy782201</name>
</geneLocation>
<keyword evidence="1" id="KW-0614">Plasmid</keyword>
<dbReference type="HOGENOM" id="CLU_1169127_0_0_3"/>
<keyword evidence="2" id="KW-1185">Reference proteome</keyword>
<gene>
    <name evidence="1" type="ordered locus">Cyan7822_5959</name>
</gene>
<organism evidence="1 2">
    <name type="scientific">Gloeothece verrucosa (strain PCC 7822)</name>
    <name type="common">Cyanothece sp. (strain PCC 7822)</name>
    <dbReference type="NCBI Taxonomy" id="497965"/>
    <lineage>
        <taxon>Bacteria</taxon>
        <taxon>Bacillati</taxon>
        <taxon>Cyanobacteriota</taxon>
        <taxon>Cyanophyceae</taxon>
        <taxon>Oscillatoriophycideae</taxon>
        <taxon>Chroococcales</taxon>
        <taxon>Aphanothecaceae</taxon>
        <taxon>Gloeothece</taxon>
        <taxon>Gloeothece verrucosa</taxon>
    </lineage>
</organism>
<dbReference type="Proteomes" id="UP000008206">
    <property type="component" value="Plasmid Cy782201"/>
</dbReference>
<reference evidence="2" key="1">
    <citation type="journal article" date="2011" name="MBio">
        <title>Novel metabolic attributes of the genus Cyanothece, comprising a group of unicellular nitrogen-fixing Cyanobacteria.</title>
        <authorList>
            <person name="Bandyopadhyay A."/>
            <person name="Elvitigala T."/>
            <person name="Welsh E."/>
            <person name="Stockel J."/>
            <person name="Liberton M."/>
            <person name="Min H."/>
            <person name="Sherman L.A."/>
            <person name="Pakrasi H.B."/>
        </authorList>
    </citation>
    <scope>NUCLEOTIDE SEQUENCE [LARGE SCALE GENOMIC DNA]</scope>
    <source>
        <strain evidence="2">PCC 7822</strain>
        <plasmid evidence="2">Cy782201</plasmid>
    </source>
</reference>
<dbReference type="NCBIfam" id="TIGR04155">
    <property type="entry name" value="cyano_PEP"/>
    <property type="match status" value="1"/>
</dbReference>
<evidence type="ECO:0000313" key="2">
    <source>
        <dbReference type="Proteomes" id="UP000008206"/>
    </source>
</evidence>
<proteinExistence type="predicted"/>
<dbReference type="KEGG" id="cyj:Cyan7822_5959"/>
<name>E0ULI0_GLOV7</name>